<name>A0ABD5IXX9_9BACL</name>
<dbReference type="GO" id="GO:0016054">
    <property type="term" value="P:organic acid catabolic process"/>
    <property type="evidence" value="ECO:0007669"/>
    <property type="project" value="UniProtKB-ARBA"/>
</dbReference>
<dbReference type="EMBL" id="JARTLI010000039">
    <property type="protein sequence ID" value="MED5053210.1"/>
    <property type="molecule type" value="Genomic_DNA"/>
</dbReference>
<feature type="domain" description="3-hydroxyisobutyrate dehydrogenase-like NAD-binding" evidence="6">
    <location>
        <begin position="163"/>
        <end position="282"/>
    </location>
</feature>
<gene>
    <name evidence="7" type="ORF">P9850_15525</name>
</gene>
<feature type="active site" evidence="4">
    <location>
        <position position="169"/>
    </location>
</feature>
<dbReference type="InterPro" id="IPR008927">
    <property type="entry name" value="6-PGluconate_DH-like_C_sf"/>
</dbReference>
<reference evidence="7 8" key="1">
    <citation type="submission" date="2023-03" db="EMBL/GenBank/DDBJ databases">
        <title>Bacillus Genome Sequencing.</title>
        <authorList>
            <person name="Dunlap C."/>
        </authorList>
    </citation>
    <scope>NUCLEOTIDE SEQUENCE [LARGE SCALE GENOMIC DNA]</scope>
    <source>
        <strain evidence="7 8">NRS-38</strain>
    </source>
</reference>
<dbReference type="RefSeq" id="WP_328219352.1">
    <property type="nucleotide sequence ID" value="NZ_JARTLI010000039.1"/>
</dbReference>
<accession>A0ABD5IXX9</accession>
<dbReference type="SUPFAM" id="SSF51735">
    <property type="entry name" value="NAD(P)-binding Rossmann-fold domains"/>
    <property type="match status" value="1"/>
</dbReference>
<organism evidence="7 8">
    <name type="scientific">Anoxybacteroides rupiense</name>
    <dbReference type="NCBI Taxonomy" id="311460"/>
    <lineage>
        <taxon>Bacteria</taxon>
        <taxon>Bacillati</taxon>
        <taxon>Bacillota</taxon>
        <taxon>Bacilli</taxon>
        <taxon>Bacillales</taxon>
        <taxon>Anoxybacillaceae</taxon>
        <taxon>Anoxybacteroides</taxon>
    </lineage>
</organism>
<evidence type="ECO:0000259" key="5">
    <source>
        <dbReference type="Pfam" id="PF03446"/>
    </source>
</evidence>
<protein>
    <submittedName>
        <fullName evidence="7">NAD(P)-dependent oxidoreductase</fullName>
        <ecNumber evidence="7">1.1.-.-</ecNumber>
    </submittedName>
</protein>
<evidence type="ECO:0000256" key="1">
    <source>
        <dbReference type="ARBA" id="ARBA00009080"/>
    </source>
</evidence>
<evidence type="ECO:0000256" key="4">
    <source>
        <dbReference type="PIRSR" id="PIRSR000103-1"/>
    </source>
</evidence>
<dbReference type="Pfam" id="PF14833">
    <property type="entry name" value="NAD_binding_11"/>
    <property type="match status" value="1"/>
</dbReference>
<dbReference type="InterPro" id="IPR029154">
    <property type="entry name" value="HIBADH-like_NADP-bd"/>
</dbReference>
<dbReference type="InterPro" id="IPR036291">
    <property type="entry name" value="NAD(P)-bd_dom_sf"/>
</dbReference>
<dbReference type="PROSITE" id="PS00895">
    <property type="entry name" value="3_HYDROXYISOBUT_DH"/>
    <property type="match status" value="1"/>
</dbReference>
<dbReference type="InterPro" id="IPR015815">
    <property type="entry name" value="HIBADH-related"/>
</dbReference>
<dbReference type="GO" id="GO:0016491">
    <property type="term" value="F:oxidoreductase activity"/>
    <property type="evidence" value="ECO:0007669"/>
    <property type="project" value="UniProtKB-KW"/>
</dbReference>
<comment type="caution">
    <text evidence="7">The sequence shown here is derived from an EMBL/GenBank/DDBJ whole genome shotgun (WGS) entry which is preliminary data.</text>
</comment>
<dbReference type="Proteomes" id="UP001339962">
    <property type="component" value="Unassembled WGS sequence"/>
</dbReference>
<evidence type="ECO:0000256" key="3">
    <source>
        <dbReference type="ARBA" id="ARBA00023027"/>
    </source>
</evidence>
<comment type="similarity">
    <text evidence="1">Belongs to the HIBADH-related family.</text>
</comment>
<dbReference type="Pfam" id="PF03446">
    <property type="entry name" value="NAD_binding_2"/>
    <property type="match status" value="1"/>
</dbReference>
<dbReference type="InterPro" id="IPR013328">
    <property type="entry name" value="6PGD_dom2"/>
</dbReference>
<dbReference type="EC" id="1.1.-.-" evidence="7"/>
<sequence>MIGFIGLGLMGSRMARNLLESGHELIVHNRTKEKAAPLLEAGAKWANSPKEAAEQADVLFTMLAHPKAVEAAAFGENGFLHHLSPEKLWVDCSTVDPSFTRQMAEEARKRGIRFLDAPVSGSVIPAEKGELVFFVGGDPKDLKKVEPMLNVMGKAIHYQGENGKGTAMKLVVNLMLAHSMAAFAEAVALGEALGLETETVVNTLLNGPTAAPFLNGKREKILQRQFATEFPLAYMQKDLQLIAQAAYEHHISLPLTNVAKEIYGLASQNGWAQEDFSAIYSFLSTKKNNRLSP</sequence>
<dbReference type="Gene3D" id="3.40.50.720">
    <property type="entry name" value="NAD(P)-binding Rossmann-like Domain"/>
    <property type="match status" value="1"/>
</dbReference>
<evidence type="ECO:0000256" key="2">
    <source>
        <dbReference type="ARBA" id="ARBA00023002"/>
    </source>
</evidence>
<dbReference type="SUPFAM" id="SSF48179">
    <property type="entry name" value="6-phosphogluconate dehydrogenase C-terminal domain-like"/>
    <property type="match status" value="1"/>
</dbReference>
<keyword evidence="3" id="KW-0520">NAD</keyword>
<dbReference type="PANTHER" id="PTHR43580:SF2">
    <property type="entry name" value="CYTOKINE-LIKE NUCLEAR FACTOR N-PAC"/>
    <property type="match status" value="1"/>
</dbReference>
<dbReference type="InterPro" id="IPR002204">
    <property type="entry name" value="3-OH-isobutyrate_DH-rel_CS"/>
</dbReference>
<dbReference type="PANTHER" id="PTHR43580">
    <property type="entry name" value="OXIDOREDUCTASE GLYR1-RELATED"/>
    <property type="match status" value="1"/>
</dbReference>
<evidence type="ECO:0000313" key="8">
    <source>
        <dbReference type="Proteomes" id="UP001339962"/>
    </source>
</evidence>
<feature type="domain" description="6-phosphogluconate dehydrogenase NADP-binding" evidence="5">
    <location>
        <begin position="2"/>
        <end position="159"/>
    </location>
</feature>
<dbReference type="Gene3D" id="1.10.1040.10">
    <property type="entry name" value="N-(1-d-carboxylethyl)-l-norvaline Dehydrogenase, domain 2"/>
    <property type="match status" value="1"/>
</dbReference>
<evidence type="ECO:0000313" key="7">
    <source>
        <dbReference type="EMBL" id="MED5053210.1"/>
    </source>
</evidence>
<keyword evidence="2 7" id="KW-0560">Oxidoreductase</keyword>
<dbReference type="AlphaFoldDB" id="A0ABD5IXX9"/>
<dbReference type="InterPro" id="IPR051265">
    <property type="entry name" value="HIBADH-related_NP60_sf"/>
</dbReference>
<evidence type="ECO:0000259" key="6">
    <source>
        <dbReference type="Pfam" id="PF14833"/>
    </source>
</evidence>
<dbReference type="InterPro" id="IPR006115">
    <property type="entry name" value="6PGDH_NADP-bd"/>
</dbReference>
<proteinExistence type="inferred from homology"/>
<dbReference type="PIRSF" id="PIRSF000103">
    <property type="entry name" value="HIBADH"/>
    <property type="match status" value="1"/>
</dbReference>